<dbReference type="PANTHER" id="PTHR44523">
    <property type="entry name" value="TETRATRICOPEPTIDE REPEAT PROTEIN 13"/>
    <property type="match status" value="1"/>
</dbReference>
<protein>
    <submittedName>
        <fullName evidence="2">Tetratricopeptide repeat protein 13-like</fullName>
    </submittedName>
</protein>
<dbReference type="PROSITE" id="PS50293">
    <property type="entry name" value="TPR_REGION"/>
    <property type="match status" value="1"/>
</dbReference>
<feature type="repeat" description="TPR" evidence="1">
    <location>
        <begin position="180"/>
        <end position="213"/>
    </location>
</feature>
<dbReference type="Proteomes" id="UP000694700">
    <property type="component" value="Unplaced"/>
</dbReference>
<dbReference type="PROSITE" id="PS50005">
    <property type="entry name" value="TPR"/>
    <property type="match status" value="4"/>
</dbReference>
<dbReference type="Ensembl" id="ENSCCRT00015060935.1">
    <property type="protein sequence ID" value="ENSCCRP00015058993.1"/>
    <property type="gene ID" value="ENSCCRG00015024201.1"/>
</dbReference>
<feature type="repeat" description="TPR" evidence="1">
    <location>
        <begin position="214"/>
        <end position="247"/>
    </location>
</feature>
<dbReference type="Pfam" id="PF00515">
    <property type="entry name" value="TPR_1"/>
    <property type="match status" value="1"/>
</dbReference>
<evidence type="ECO:0000256" key="1">
    <source>
        <dbReference type="PROSITE-ProRule" id="PRU00339"/>
    </source>
</evidence>
<sequence>MFVGPSESAVLQLEDPDCEEGSDPPCESIFSLNAEKILNQAKLFVEQRRFPFAVENHNTNEELAIGYVLIGNGLYDEAIKHFSLLLQILSPLGRISEALSDLTKAIQLQPSARLYRHRGTLLFISEDYIAAMEDFQQSLELKKNQPIAMLYKGLTFFHRGLLKEAIEVFKEALKLKSDFRDAYKSLGQAYRELGDFENAMESFQKALLLDQNHIHSLQLRGMMLYHHGSLQEAIGNFKRCLQLEPYNEVCQYMKGLSHVAMGQFYEGIKDQTKVMLNDPLLGQKASSEYLKVKYLREYSRYLHSHLDVPVAEYNVDQDLPGNFKNHWAKNLPFLIEDYEEQPGLQPHIKDVLPQNFDSYSAEVQKLICTADRLGALMQYDTLGFLPNLRIHRAMGLATIEVMQAMQRTWSNSKVRVNGKTRQLQWRDMFDIAVKWRRIADPDQPVLWLDQMPARSLSRGFNNHINLIRGQIINIRYLEYFSSILSFVKERLLVYHGAYNLRGLQEVKQALENVNKVEDLLPIMKQFNSKTRDGFTVNSKVPSMKDPGKEYDGFTITITITITGDRVGNMLFSVETQTTDERTQQYQSEIEALYKDLTAKGKTLMLSTELGDADAVCNLILSLVYYFCNLMPLSRGSR</sequence>
<dbReference type="SMART" id="SM00028">
    <property type="entry name" value="TPR"/>
    <property type="match status" value="5"/>
</dbReference>
<proteinExistence type="predicted"/>
<keyword evidence="1" id="KW-0802">TPR repeat</keyword>
<name>A0A8C1VYU1_CYPCA</name>
<dbReference type="Pfam" id="PF13432">
    <property type="entry name" value="TPR_16"/>
    <property type="match status" value="1"/>
</dbReference>
<feature type="repeat" description="TPR" evidence="1">
    <location>
        <begin position="112"/>
        <end position="145"/>
    </location>
</feature>
<accession>A0A8C1VYU1</accession>
<dbReference type="SUPFAM" id="SSF48452">
    <property type="entry name" value="TPR-like"/>
    <property type="match status" value="2"/>
</dbReference>
<dbReference type="InterPro" id="IPR011990">
    <property type="entry name" value="TPR-like_helical_dom_sf"/>
</dbReference>
<organism evidence="2 3">
    <name type="scientific">Cyprinus carpio</name>
    <name type="common">Common carp</name>
    <dbReference type="NCBI Taxonomy" id="7962"/>
    <lineage>
        <taxon>Eukaryota</taxon>
        <taxon>Metazoa</taxon>
        <taxon>Chordata</taxon>
        <taxon>Craniata</taxon>
        <taxon>Vertebrata</taxon>
        <taxon>Euteleostomi</taxon>
        <taxon>Actinopterygii</taxon>
        <taxon>Neopterygii</taxon>
        <taxon>Teleostei</taxon>
        <taxon>Ostariophysi</taxon>
        <taxon>Cypriniformes</taxon>
        <taxon>Cyprinidae</taxon>
        <taxon>Cyprininae</taxon>
        <taxon>Cyprinus</taxon>
    </lineage>
</organism>
<feature type="repeat" description="TPR" evidence="1">
    <location>
        <begin position="146"/>
        <end position="179"/>
    </location>
</feature>
<dbReference type="AlphaFoldDB" id="A0A8C1VYU1"/>
<dbReference type="PANTHER" id="PTHR44523:SF1">
    <property type="entry name" value="TETRATRICOPEPTIDE REPEAT PROTEIN 13"/>
    <property type="match status" value="1"/>
</dbReference>
<dbReference type="InterPro" id="IPR019734">
    <property type="entry name" value="TPR_rpt"/>
</dbReference>
<dbReference type="Gene3D" id="1.25.40.10">
    <property type="entry name" value="Tetratricopeptide repeat domain"/>
    <property type="match status" value="1"/>
</dbReference>
<evidence type="ECO:0000313" key="3">
    <source>
        <dbReference type="Proteomes" id="UP000694700"/>
    </source>
</evidence>
<evidence type="ECO:0000313" key="2">
    <source>
        <dbReference type="Ensembl" id="ENSCCRP00015058993.1"/>
    </source>
</evidence>
<reference evidence="2" key="1">
    <citation type="submission" date="2025-08" db="UniProtKB">
        <authorList>
            <consortium name="Ensembl"/>
        </authorList>
    </citation>
    <scope>IDENTIFICATION</scope>
</reference>